<gene>
    <name evidence="2" type="ORF">X975_11109</name>
</gene>
<organism evidence="2 3">
    <name type="scientific">Stegodyphus mimosarum</name>
    <name type="common">African social velvet spider</name>
    <dbReference type="NCBI Taxonomy" id="407821"/>
    <lineage>
        <taxon>Eukaryota</taxon>
        <taxon>Metazoa</taxon>
        <taxon>Ecdysozoa</taxon>
        <taxon>Arthropoda</taxon>
        <taxon>Chelicerata</taxon>
        <taxon>Arachnida</taxon>
        <taxon>Araneae</taxon>
        <taxon>Araneomorphae</taxon>
        <taxon>Entelegynae</taxon>
        <taxon>Eresoidea</taxon>
        <taxon>Eresidae</taxon>
        <taxon>Stegodyphus</taxon>
    </lineage>
</organism>
<dbReference type="EMBL" id="KK114222">
    <property type="protein sequence ID" value="KFM61930.1"/>
    <property type="molecule type" value="Genomic_DNA"/>
</dbReference>
<accession>A0A087T9Z1</accession>
<evidence type="ECO:0000256" key="1">
    <source>
        <dbReference type="SAM" id="MobiDB-lite"/>
    </source>
</evidence>
<proteinExistence type="predicted"/>
<name>A0A087T9Z1_STEMI</name>
<protein>
    <submittedName>
        <fullName evidence="2">Uncharacterized protein</fullName>
    </submittedName>
</protein>
<keyword evidence="3" id="KW-1185">Reference proteome</keyword>
<evidence type="ECO:0000313" key="3">
    <source>
        <dbReference type="Proteomes" id="UP000054359"/>
    </source>
</evidence>
<evidence type="ECO:0000313" key="2">
    <source>
        <dbReference type="EMBL" id="KFM61930.1"/>
    </source>
</evidence>
<sequence>MAVTDEMQHEVPVVLQEDCNDKPKEPQPQWVIKRNNLIRKSDSKLASSFKPRKRITHHKNAFHLDLRNKWSQLVTNKISALAFQRSLQGHRCCS</sequence>
<reference evidence="2 3" key="1">
    <citation type="submission" date="2013-11" db="EMBL/GenBank/DDBJ databases">
        <title>Genome sequencing of Stegodyphus mimosarum.</title>
        <authorList>
            <person name="Bechsgaard J."/>
        </authorList>
    </citation>
    <scope>NUCLEOTIDE SEQUENCE [LARGE SCALE GENOMIC DNA]</scope>
</reference>
<feature type="non-terminal residue" evidence="2">
    <location>
        <position position="94"/>
    </location>
</feature>
<dbReference type="Proteomes" id="UP000054359">
    <property type="component" value="Unassembled WGS sequence"/>
</dbReference>
<dbReference type="AlphaFoldDB" id="A0A087T9Z1"/>
<dbReference type="OrthoDB" id="6416792at2759"/>
<feature type="region of interest" description="Disordered" evidence="1">
    <location>
        <begin position="1"/>
        <end position="27"/>
    </location>
</feature>